<protein>
    <submittedName>
        <fullName evidence="1">Uncharacterized protein</fullName>
    </submittedName>
</protein>
<dbReference type="Pfam" id="PF19671">
    <property type="entry name" value="DUF6174"/>
    <property type="match status" value="1"/>
</dbReference>
<organism evidence="1">
    <name type="scientific">marine metagenome</name>
    <dbReference type="NCBI Taxonomy" id="408172"/>
    <lineage>
        <taxon>unclassified sequences</taxon>
        <taxon>metagenomes</taxon>
        <taxon>ecological metagenomes</taxon>
    </lineage>
</organism>
<sequence>VIRVRLTALVLLSACASPTTPENDLAEYRALWEAQRLTDYTFDVVRNCFCLARADVRVTVKGGVITGVTELASEVAHDPEFFRTIDGLFDLVQDAYDRDAHEVQVDFDPDRGYPTRIWIDYVEMMMDEEMGFTLLSDVTALES</sequence>
<accession>A0A381V386</accession>
<dbReference type="InterPro" id="IPR046172">
    <property type="entry name" value="DUF6174"/>
</dbReference>
<proteinExistence type="predicted"/>
<dbReference type="EMBL" id="UINC01007611">
    <property type="protein sequence ID" value="SVA34258.1"/>
    <property type="molecule type" value="Genomic_DNA"/>
</dbReference>
<reference evidence="1" key="1">
    <citation type="submission" date="2018-05" db="EMBL/GenBank/DDBJ databases">
        <authorList>
            <person name="Lanie J.A."/>
            <person name="Ng W.-L."/>
            <person name="Kazmierczak K.M."/>
            <person name="Andrzejewski T.M."/>
            <person name="Davidsen T.M."/>
            <person name="Wayne K.J."/>
            <person name="Tettelin H."/>
            <person name="Glass J.I."/>
            <person name="Rusch D."/>
            <person name="Podicherti R."/>
            <person name="Tsui H.-C.T."/>
            <person name="Winkler M.E."/>
        </authorList>
    </citation>
    <scope>NUCLEOTIDE SEQUENCE</scope>
</reference>
<gene>
    <name evidence="1" type="ORF">METZ01_LOCUS87112</name>
</gene>
<feature type="non-terminal residue" evidence="1">
    <location>
        <position position="1"/>
    </location>
</feature>
<evidence type="ECO:0000313" key="1">
    <source>
        <dbReference type="EMBL" id="SVA34258.1"/>
    </source>
</evidence>
<name>A0A381V386_9ZZZZ</name>
<dbReference type="AlphaFoldDB" id="A0A381V386"/>